<accession>A0A179HB78</accession>
<dbReference type="EMBL" id="LSBH01000001">
    <property type="protein sequence ID" value="OAQ86689.1"/>
    <property type="molecule type" value="Genomic_DNA"/>
</dbReference>
<dbReference type="Proteomes" id="UP001287286">
    <property type="component" value="Unassembled WGS sequence"/>
</dbReference>
<feature type="region of interest" description="Disordered" evidence="1">
    <location>
        <begin position="14"/>
        <end position="49"/>
    </location>
</feature>
<dbReference type="PANTHER" id="PTHR38046">
    <property type="entry name" value="CRYPTIC LOCI REGULATOR 2"/>
    <property type="match status" value="1"/>
</dbReference>
<evidence type="ECO:0000259" key="2">
    <source>
        <dbReference type="Pfam" id="PF10383"/>
    </source>
</evidence>
<dbReference type="PANTHER" id="PTHR38046:SF1">
    <property type="entry name" value="CRYPTIC LOCI REGULATOR 2"/>
    <property type="match status" value="1"/>
</dbReference>
<dbReference type="InterPro" id="IPR031915">
    <property type="entry name" value="Clr2_N"/>
</dbReference>
<feature type="region of interest" description="Disordered" evidence="1">
    <location>
        <begin position="168"/>
        <end position="282"/>
    </location>
</feature>
<proteinExistence type="predicted"/>
<feature type="compositionally biased region" description="Low complexity" evidence="1">
    <location>
        <begin position="262"/>
        <end position="282"/>
    </location>
</feature>
<feature type="domain" description="Cryptic loci regulator 2 C-terminal" evidence="2">
    <location>
        <begin position="418"/>
        <end position="533"/>
    </location>
</feature>
<comment type="caution">
    <text evidence="5">The sequence shown here is derived from an EMBL/GenBank/DDBJ whole genome shotgun (WGS) entry which is preliminary data.</text>
</comment>
<dbReference type="GO" id="GO:0031934">
    <property type="term" value="C:mating-type region heterochromatin"/>
    <property type="evidence" value="ECO:0007669"/>
    <property type="project" value="TreeGrafter"/>
</dbReference>
<gene>
    <name evidence="4" type="ORF">Purlil1_6115</name>
    <name evidence="5" type="ORF">VFPBJ_00729</name>
</gene>
<dbReference type="Proteomes" id="UP000078240">
    <property type="component" value="Unassembled WGS sequence"/>
</dbReference>
<reference evidence="5 6" key="1">
    <citation type="submission" date="2016-01" db="EMBL/GenBank/DDBJ databases">
        <title>Biosynthesis of antibiotic leucinostatins and their inhibition on Phytophthora in bio-control Purpureocillium lilacinum.</title>
        <authorList>
            <person name="Wang G."/>
            <person name="Liu Z."/>
            <person name="Lin R."/>
            <person name="Li E."/>
            <person name="Mao Z."/>
            <person name="Ling J."/>
            <person name="Yin W."/>
            <person name="Xie B."/>
        </authorList>
    </citation>
    <scope>NUCLEOTIDE SEQUENCE [LARGE SCALE GENOMIC DNA]</scope>
    <source>
        <strain evidence="5">PLBJ-1</strain>
    </source>
</reference>
<name>A0A179HB78_PURLI</name>
<evidence type="ECO:0000313" key="5">
    <source>
        <dbReference type="EMBL" id="OAQ86689.1"/>
    </source>
</evidence>
<protein>
    <submittedName>
        <fullName evidence="5">Transcription-silencing protein Clr2</fullName>
    </submittedName>
</protein>
<dbReference type="InterPro" id="IPR018839">
    <property type="entry name" value="Tscrpt-silencing_Clr2_C"/>
</dbReference>
<feature type="compositionally biased region" description="Low complexity" evidence="1">
    <location>
        <begin position="227"/>
        <end position="252"/>
    </location>
</feature>
<dbReference type="OrthoDB" id="2421327at2759"/>
<dbReference type="AlphaFoldDB" id="A0A179HB78"/>
<dbReference type="GO" id="GO:0033553">
    <property type="term" value="C:rDNA heterochromatin"/>
    <property type="evidence" value="ECO:0007669"/>
    <property type="project" value="TreeGrafter"/>
</dbReference>
<reference evidence="4" key="2">
    <citation type="submission" date="2023-11" db="EMBL/GenBank/DDBJ databases">
        <authorList>
            <person name="Beijen E."/>
            <person name="Ohm R.A."/>
        </authorList>
    </citation>
    <scope>NUCLEOTIDE SEQUENCE</scope>
    <source>
        <strain evidence="4">CBS 150709</strain>
    </source>
</reference>
<feature type="domain" description="Cryptic loci regulator 2 N-terminal" evidence="3">
    <location>
        <begin position="89"/>
        <end position="143"/>
    </location>
</feature>
<dbReference type="GO" id="GO:0030466">
    <property type="term" value="P:silent mating-type cassette heterochromatin formation"/>
    <property type="evidence" value="ECO:0007669"/>
    <property type="project" value="TreeGrafter"/>
</dbReference>
<sequence length="613" mass="68004">MAELKDFDVKRILRSDGADSGPGYWPAPAPSAVKKTAREAPASATRQKAHMVRLEDDDPRFIEWRIKLGILLKQELAPNPDEGNPWYLQFPRGYWLYEKSKHLWVSGYPIKGKLYKTPQEFGLHLLWLMSTSADYRDCCCVHCNVPPATKPAAPVETAVPLPIPAAAAATSRPQSVPHKVTPVPLPTFPGQPKAKEPANGSEKQKQTQVPLPTPAGAHPTQPPAPARPQAQSQVQAPSPGQAQTAQVQQPQAQPQPHPQPQSQPQSHSQAPPQAQTQARPPSWSLQSPLLFRAGELVWYQNGNSWRLGVISAPGDDRFEITPIGHEAVPQQPVEKKAKEMRPFHAFSVPGVSMPELQGKPFDATPWAELFNYAGQDRVKRNNMLLDASKMAASKIDTSFSFWSPLSQDMQSETVPFYGGFLGAERIELGDCLRVNPVAGDSMSWNDSSVLGVRRIMLRTVNRQRSIVLIGAIYQVVKADDPFAQPVPIEDLPIPLQEETRWRNAVRPEQPWRWSLVKEDAVLEERSIRGRFYPTHYIMPILNEAAFNAAVAERNVDNQYPYLNNRLDGAGGYVGFCFNRRDALGASVAAGMRLRLEPLIREMERAGGNTATAQ</sequence>
<evidence type="ECO:0000313" key="6">
    <source>
        <dbReference type="Proteomes" id="UP000078240"/>
    </source>
</evidence>
<organism evidence="5 6">
    <name type="scientific">Purpureocillium lilacinum</name>
    <name type="common">Paecilomyces lilacinus</name>
    <dbReference type="NCBI Taxonomy" id="33203"/>
    <lineage>
        <taxon>Eukaryota</taxon>
        <taxon>Fungi</taxon>
        <taxon>Dikarya</taxon>
        <taxon>Ascomycota</taxon>
        <taxon>Pezizomycotina</taxon>
        <taxon>Sordariomycetes</taxon>
        <taxon>Hypocreomycetidae</taxon>
        <taxon>Hypocreales</taxon>
        <taxon>Ophiocordycipitaceae</taxon>
        <taxon>Purpureocillium</taxon>
    </lineage>
</organism>
<dbReference type="GO" id="GO:0070824">
    <property type="term" value="C:SHREC complex"/>
    <property type="evidence" value="ECO:0007669"/>
    <property type="project" value="InterPro"/>
</dbReference>
<evidence type="ECO:0000313" key="7">
    <source>
        <dbReference type="Proteomes" id="UP001287286"/>
    </source>
</evidence>
<keyword evidence="7" id="KW-1185">Reference proteome</keyword>
<evidence type="ECO:0000259" key="3">
    <source>
        <dbReference type="Pfam" id="PF16761"/>
    </source>
</evidence>
<reference evidence="4 7" key="3">
    <citation type="journal article" date="2024" name="Microbiol. Resour. Announc.">
        <title>Genome annotations for the ascomycete fungi Trichoderma harzianum, Trichoderma aggressivum, and Purpureocillium lilacinum.</title>
        <authorList>
            <person name="Beijen E.P.W."/>
            <person name="Ohm R.A."/>
        </authorList>
    </citation>
    <scope>NUCLEOTIDE SEQUENCE [LARGE SCALE GENOMIC DNA]</scope>
    <source>
        <strain evidence="4 7">CBS 150709</strain>
    </source>
</reference>
<evidence type="ECO:0000256" key="1">
    <source>
        <dbReference type="SAM" id="MobiDB-lite"/>
    </source>
</evidence>
<evidence type="ECO:0000313" key="4">
    <source>
        <dbReference type="EMBL" id="KAK4089546.1"/>
    </source>
</evidence>
<dbReference type="Pfam" id="PF10383">
    <property type="entry name" value="Clr2"/>
    <property type="match status" value="1"/>
</dbReference>
<dbReference type="EMBL" id="JAWRVI010000019">
    <property type="protein sequence ID" value="KAK4089546.1"/>
    <property type="molecule type" value="Genomic_DNA"/>
</dbReference>
<dbReference type="InterPro" id="IPR038986">
    <property type="entry name" value="Clr2"/>
</dbReference>
<dbReference type="Pfam" id="PF16761">
    <property type="entry name" value="Clr2_transil"/>
    <property type="match status" value="1"/>
</dbReference>